<dbReference type="CDD" id="cd12797">
    <property type="entry name" value="M23_peptidase"/>
    <property type="match status" value="1"/>
</dbReference>
<proteinExistence type="predicted"/>
<comment type="caution">
    <text evidence="4">The sequence shown here is derived from an EMBL/GenBank/DDBJ whole genome shotgun (WGS) entry which is preliminary data.</text>
</comment>
<dbReference type="RefSeq" id="WP_099084206.1">
    <property type="nucleotide sequence ID" value="NZ_AWQQ01000149.1"/>
</dbReference>
<dbReference type="GO" id="GO:0004222">
    <property type="term" value="F:metalloendopeptidase activity"/>
    <property type="evidence" value="ECO:0007669"/>
    <property type="project" value="TreeGrafter"/>
</dbReference>
<name>A0A2C6MB05_9FIRM</name>
<dbReference type="InterPro" id="IPR016047">
    <property type="entry name" value="M23ase_b-sheet_dom"/>
</dbReference>
<dbReference type="Proteomes" id="UP000222564">
    <property type="component" value="Unassembled WGS sequence"/>
</dbReference>
<dbReference type="InterPro" id="IPR011055">
    <property type="entry name" value="Dup_hybrid_motif"/>
</dbReference>
<keyword evidence="2" id="KW-1133">Transmembrane helix</keyword>
<dbReference type="Pfam" id="PF01551">
    <property type="entry name" value="Peptidase_M23"/>
    <property type="match status" value="1"/>
</dbReference>
<keyword evidence="2" id="KW-0472">Membrane</keyword>
<evidence type="ECO:0000313" key="4">
    <source>
        <dbReference type="EMBL" id="PHJ36762.1"/>
    </source>
</evidence>
<dbReference type="EMBL" id="AWQQ01000149">
    <property type="protein sequence ID" value="PHJ36762.1"/>
    <property type="molecule type" value="Genomic_DNA"/>
</dbReference>
<feature type="domain" description="M23ase beta-sheet core" evidence="3">
    <location>
        <begin position="160"/>
        <end position="253"/>
    </location>
</feature>
<feature type="transmembrane region" description="Helical" evidence="2">
    <location>
        <begin position="52"/>
        <end position="69"/>
    </location>
</feature>
<dbReference type="PANTHER" id="PTHR21666">
    <property type="entry name" value="PEPTIDASE-RELATED"/>
    <property type="match status" value="1"/>
</dbReference>
<accession>A0A2C6MB05</accession>
<evidence type="ECO:0000259" key="3">
    <source>
        <dbReference type="Pfam" id="PF01551"/>
    </source>
</evidence>
<sequence>MKIGRISFDRFKKKSRDPLGGYYNCGVDDWSSIYGPRSKWKREKPRSKRWKTFYRIVAALGIFAVLLLIKESSHPWSQQAREGLRVALTTEWDVTPVLDKAVAIALQTVNMDWPMFNELSGPVLPATTTPEPDAWAIPVSGRVVQEFGWVKSPLDNLERFNPGIDISAAVGSPVKTVQPGTVSRIGHDRTYGEFVLIEHRKGEYALYAGLTEISVTKGHQVQAGQVIGKVAEPTEGDPVLHFEVRENDKLVDPLKKIDLKTIPTDEPAEQKNDASPTKEEDSKSVNSDESKTDAGEPKKDQERSKP</sequence>
<dbReference type="AlphaFoldDB" id="A0A2C6MB05"/>
<reference evidence="4 5" key="1">
    <citation type="submission" date="2013-09" db="EMBL/GenBank/DDBJ databases">
        <title>Biodegradation of hydrocarbons in the deep terrestrial subsurface : characterization of a microbial consortium composed of two Desulfotomaculum species originating from a deep geological formation.</title>
        <authorList>
            <person name="Aullo T."/>
            <person name="Berlendis S."/>
            <person name="Lascourreges J.-F."/>
            <person name="Dessort D."/>
            <person name="Saint-Laurent S."/>
            <person name="Schraauwers B."/>
            <person name="Mas J."/>
            <person name="Magot M."/>
            <person name="Ranchou-Peyruse A."/>
        </authorList>
    </citation>
    <scope>NUCLEOTIDE SEQUENCE [LARGE SCALE GENOMIC DNA]</scope>
    <source>
        <strain evidence="4 5">Bs107</strain>
    </source>
</reference>
<keyword evidence="2" id="KW-0812">Transmembrane</keyword>
<feature type="region of interest" description="Disordered" evidence="1">
    <location>
        <begin position="256"/>
        <end position="306"/>
    </location>
</feature>
<dbReference type="OrthoDB" id="9814460at2"/>
<evidence type="ECO:0000256" key="2">
    <source>
        <dbReference type="SAM" id="Phobius"/>
    </source>
</evidence>
<feature type="compositionally biased region" description="Basic and acidic residues" evidence="1">
    <location>
        <begin position="268"/>
        <end position="306"/>
    </location>
</feature>
<dbReference type="Gene3D" id="2.70.70.10">
    <property type="entry name" value="Glucose Permease (Domain IIA)"/>
    <property type="match status" value="1"/>
</dbReference>
<gene>
    <name evidence="4" type="ORF">P378_20400</name>
</gene>
<evidence type="ECO:0000313" key="5">
    <source>
        <dbReference type="Proteomes" id="UP000222564"/>
    </source>
</evidence>
<dbReference type="SUPFAM" id="SSF51261">
    <property type="entry name" value="Duplicated hybrid motif"/>
    <property type="match status" value="1"/>
</dbReference>
<protein>
    <submittedName>
        <fullName evidence="4">Peptidase M23</fullName>
    </submittedName>
</protein>
<keyword evidence="5" id="KW-1185">Reference proteome</keyword>
<dbReference type="InterPro" id="IPR050570">
    <property type="entry name" value="Cell_wall_metabolism_enzyme"/>
</dbReference>
<evidence type="ECO:0000256" key="1">
    <source>
        <dbReference type="SAM" id="MobiDB-lite"/>
    </source>
</evidence>
<organism evidence="4 5">
    <name type="scientific">Desulforamulus profundi</name>
    <dbReference type="NCBI Taxonomy" id="1383067"/>
    <lineage>
        <taxon>Bacteria</taxon>
        <taxon>Bacillati</taxon>
        <taxon>Bacillota</taxon>
        <taxon>Clostridia</taxon>
        <taxon>Eubacteriales</taxon>
        <taxon>Peptococcaceae</taxon>
        <taxon>Desulforamulus</taxon>
    </lineage>
</organism>
<dbReference type="PANTHER" id="PTHR21666:SF270">
    <property type="entry name" value="MUREIN HYDROLASE ACTIVATOR ENVC"/>
    <property type="match status" value="1"/>
</dbReference>